<protein>
    <recommendedName>
        <fullName evidence="12">Manganese transport regulator</fullName>
    </recommendedName>
</protein>
<dbReference type="InterPro" id="IPR022687">
    <property type="entry name" value="HTH_DTXR"/>
</dbReference>
<keyword evidence="7" id="KW-0805">Transcription regulation</keyword>
<dbReference type="GO" id="GO:0003700">
    <property type="term" value="F:DNA-binding transcription factor activity"/>
    <property type="evidence" value="ECO:0007669"/>
    <property type="project" value="InterPro"/>
</dbReference>
<name>A0A934KBH1_9BACT</name>
<evidence type="ECO:0000259" key="13">
    <source>
        <dbReference type="PROSITE" id="PS50944"/>
    </source>
</evidence>
<dbReference type="InterPro" id="IPR036390">
    <property type="entry name" value="WH_DNA-bd_sf"/>
</dbReference>
<dbReference type="PROSITE" id="PS50944">
    <property type="entry name" value="HTH_DTXR"/>
    <property type="match status" value="1"/>
</dbReference>
<evidence type="ECO:0000256" key="1">
    <source>
        <dbReference type="ARBA" id="ARBA00004496"/>
    </source>
</evidence>
<dbReference type="EMBL" id="JAEKNQ010000019">
    <property type="protein sequence ID" value="MBJ7602369.1"/>
    <property type="molecule type" value="Genomic_DNA"/>
</dbReference>
<comment type="caution">
    <text evidence="14">The sequence shown here is derived from an EMBL/GenBank/DDBJ whole genome shotgun (WGS) entry which is preliminary data.</text>
</comment>
<keyword evidence="9" id="KW-0010">Activator</keyword>
<evidence type="ECO:0000256" key="12">
    <source>
        <dbReference type="ARBA" id="ARBA00032593"/>
    </source>
</evidence>
<dbReference type="InterPro" id="IPR038157">
    <property type="entry name" value="FeoA_core_dom"/>
</dbReference>
<dbReference type="GO" id="GO:0046983">
    <property type="term" value="F:protein dimerization activity"/>
    <property type="evidence" value="ECO:0007669"/>
    <property type="project" value="InterPro"/>
</dbReference>
<dbReference type="PANTHER" id="PTHR33238">
    <property type="entry name" value="IRON (METAL) DEPENDENT REPRESSOR, DTXR FAMILY"/>
    <property type="match status" value="1"/>
</dbReference>
<dbReference type="GO" id="GO:0003677">
    <property type="term" value="F:DNA binding"/>
    <property type="evidence" value="ECO:0007669"/>
    <property type="project" value="UniProtKB-KW"/>
</dbReference>
<dbReference type="InterPro" id="IPR036421">
    <property type="entry name" value="Fe_dep_repressor_sf"/>
</dbReference>
<dbReference type="SUPFAM" id="SSF47979">
    <property type="entry name" value="Iron-dependent repressor protein, dimerization domain"/>
    <property type="match status" value="1"/>
</dbReference>
<dbReference type="InterPro" id="IPR050536">
    <property type="entry name" value="DtxR_MntR_Metal-Reg"/>
</dbReference>
<keyword evidence="8" id="KW-0238">DNA-binding</keyword>
<dbReference type="Gene3D" id="2.30.30.90">
    <property type="match status" value="1"/>
</dbReference>
<evidence type="ECO:0000256" key="3">
    <source>
        <dbReference type="ARBA" id="ARBA00011738"/>
    </source>
</evidence>
<dbReference type="RefSeq" id="WP_338176840.1">
    <property type="nucleotide sequence ID" value="NZ_JAEKNQ010000019.1"/>
</dbReference>
<dbReference type="SUPFAM" id="SSF50037">
    <property type="entry name" value="C-terminal domain of transcriptional repressors"/>
    <property type="match status" value="1"/>
</dbReference>
<reference evidence="14 15" key="1">
    <citation type="submission" date="2020-10" db="EMBL/GenBank/DDBJ databases">
        <title>Ca. Dormibacterota MAGs.</title>
        <authorList>
            <person name="Montgomery K."/>
        </authorList>
    </citation>
    <scope>NUCLEOTIDE SEQUENCE [LARGE SCALE GENOMIC DNA]</scope>
    <source>
        <strain evidence="14">SC8811_S16_3</strain>
    </source>
</reference>
<dbReference type="Gene3D" id="1.10.10.10">
    <property type="entry name" value="Winged helix-like DNA-binding domain superfamily/Winged helix DNA-binding domain"/>
    <property type="match status" value="1"/>
</dbReference>
<accession>A0A934KBH1</accession>
<evidence type="ECO:0000313" key="14">
    <source>
        <dbReference type="EMBL" id="MBJ7602369.1"/>
    </source>
</evidence>
<dbReference type="InterPro" id="IPR001367">
    <property type="entry name" value="Fe_dep_repressor"/>
</dbReference>
<evidence type="ECO:0000256" key="7">
    <source>
        <dbReference type="ARBA" id="ARBA00023015"/>
    </source>
</evidence>
<dbReference type="Pfam" id="PF01325">
    <property type="entry name" value="Fe_dep_repress"/>
    <property type="match status" value="1"/>
</dbReference>
<evidence type="ECO:0000256" key="10">
    <source>
        <dbReference type="ARBA" id="ARBA00023163"/>
    </source>
</evidence>
<gene>
    <name evidence="14" type="ORF">JF888_04130</name>
</gene>
<evidence type="ECO:0000256" key="6">
    <source>
        <dbReference type="ARBA" id="ARBA00023004"/>
    </source>
</evidence>
<evidence type="ECO:0000256" key="5">
    <source>
        <dbReference type="ARBA" id="ARBA00022491"/>
    </source>
</evidence>
<dbReference type="InterPro" id="IPR007167">
    <property type="entry name" value="Fe-transptr_FeoA-like"/>
</dbReference>
<dbReference type="SUPFAM" id="SSF46785">
    <property type="entry name" value="Winged helix' DNA-binding domain"/>
    <property type="match status" value="1"/>
</dbReference>
<dbReference type="Pfam" id="PF02742">
    <property type="entry name" value="Fe_dep_repr_C"/>
    <property type="match status" value="1"/>
</dbReference>
<organism evidence="14 15">
    <name type="scientific">Candidatus Dormiibacter inghamiae</name>
    <dbReference type="NCBI Taxonomy" id="3127013"/>
    <lineage>
        <taxon>Bacteria</taxon>
        <taxon>Bacillati</taxon>
        <taxon>Candidatus Dormiibacterota</taxon>
        <taxon>Candidatus Dormibacteria</taxon>
        <taxon>Candidatus Dormibacterales</taxon>
        <taxon>Candidatus Dormibacteraceae</taxon>
        <taxon>Candidatus Dormiibacter</taxon>
    </lineage>
</organism>
<evidence type="ECO:0000256" key="4">
    <source>
        <dbReference type="ARBA" id="ARBA00022490"/>
    </source>
</evidence>
<dbReference type="Proteomes" id="UP000620075">
    <property type="component" value="Unassembled WGS sequence"/>
</dbReference>
<keyword evidence="10" id="KW-0804">Transcription</keyword>
<evidence type="ECO:0000256" key="2">
    <source>
        <dbReference type="ARBA" id="ARBA00007871"/>
    </source>
</evidence>
<comment type="similarity">
    <text evidence="2">Belongs to the DtxR/MntR family.</text>
</comment>
<proteinExistence type="inferred from homology"/>
<dbReference type="GO" id="GO:0046914">
    <property type="term" value="F:transition metal ion binding"/>
    <property type="evidence" value="ECO:0007669"/>
    <property type="project" value="InterPro"/>
</dbReference>
<dbReference type="Pfam" id="PF04023">
    <property type="entry name" value="FeoA"/>
    <property type="match status" value="1"/>
</dbReference>
<feature type="domain" description="HTH dtxR-type" evidence="13">
    <location>
        <begin position="11"/>
        <end position="72"/>
    </location>
</feature>
<dbReference type="GO" id="GO:0005737">
    <property type="term" value="C:cytoplasm"/>
    <property type="evidence" value="ECO:0007669"/>
    <property type="project" value="UniProtKB-SubCell"/>
</dbReference>
<dbReference type="SMART" id="SM00529">
    <property type="entry name" value="HTH_DTXR"/>
    <property type="match status" value="1"/>
</dbReference>
<comment type="subcellular location">
    <subcellularLocation>
        <location evidence="1">Cytoplasm</location>
    </subcellularLocation>
</comment>
<comment type="subunit">
    <text evidence="3">Homodimer.</text>
</comment>
<sequence length="224" mass="24857">MSKLTALARHTSSAQEDYLKALYGLGAVQVAVPPSRLARELEVSPASVTDMLAKLAVLGLVTHDRAHGARLTATGRGVALEMVRHHRLLEAYLVQALGYRWDEVHEEADRLEHCISEVLEQRMFQALGAPSFDPHGDPIPSARGLLPREHDRCLLVCKAGERVRLSRVSDREPDKLRALRDLGLELGTFFEVVGESRWEGPLELRLKGRSVQVPLGLARIAFVH</sequence>
<dbReference type="PANTHER" id="PTHR33238:SF11">
    <property type="entry name" value="TRANSCRIPTIONAL REGULATOR MNTR"/>
    <property type="match status" value="1"/>
</dbReference>
<keyword evidence="5" id="KW-0678">Repressor</keyword>
<dbReference type="AlphaFoldDB" id="A0A934KBH1"/>
<dbReference type="InterPro" id="IPR008988">
    <property type="entry name" value="Transcriptional_repressor_C"/>
</dbReference>
<dbReference type="InterPro" id="IPR036388">
    <property type="entry name" value="WH-like_DNA-bd_sf"/>
</dbReference>
<keyword evidence="11" id="KW-0464">Manganese</keyword>
<dbReference type="InterPro" id="IPR022689">
    <property type="entry name" value="Iron_dep_repressor"/>
</dbReference>
<keyword evidence="4" id="KW-0963">Cytoplasm</keyword>
<evidence type="ECO:0000313" key="15">
    <source>
        <dbReference type="Proteomes" id="UP000620075"/>
    </source>
</evidence>
<evidence type="ECO:0000256" key="11">
    <source>
        <dbReference type="ARBA" id="ARBA00023211"/>
    </source>
</evidence>
<keyword evidence="6" id="KW-0408">Iron</keyword>
<evidence type="ECO:0000256" key="8">
    <source>
        <dbReference type="ARBA" id="ARBA00023125"/>
    </source>
</evidence>
<evidence type="ECO:0000256" key="9">
    <source>
        <dbReference type="ARBA" id="ARBA00023159"/>
    </source>
</evidence>